<dbReference type="AlphaFoldDB" id="A0A0A9GIQ3"/>
<dbReference type="EMBL" id="GBRH01173534">
    <property type="protein sequence ID" value="JAE24362.1"/>
    <property type="molecule type" value="Transcribed_RNA"/>
</dbReference>
<evidence type="ECO:0000313" key="3">
    <source>
        <dbReference type="EMBL" id="JAE24362.1"/>
    </source>
</evidence>
<name>A0A0A9GIQ3_ARUDO</name>
<proteinExistence type="predicted"/>
<reference evidence="3" key="1">
    <citation type="submission" date="2014-09" db="EMBL/GenBank/DDBJ databases">
        <authorList>
            <person name="Magalhaes I.L.F."/>
            <person name="Oliveira U."/>
            <person name="Santos F.R."/>
            <person name="Vidigal T.H.D.A."/>
            <person name="Brescovit A.D."/>
            <person name="Santos A.J."/>
        </authorList>
    </citation>
    <scope>NUCLEOTIDE SEQUENCE</scope>
    <source>
        <tissue evidence="3">Shoot tissue taken approximately 20 cm above the soil surface</tissue>
    </source>
</reference>
<reference evidence="3" key="2">
    <citation type="journal article" date="2015" name="Data Brief">
        <title>Shoot transcriptome of the giant reed, Arundo donax.</title>
        <authorList>
            <person name="Barrero R.A."/>
            <person name="Guerrero F.D."/>
            <person name="Moolhuijzen P."/>
            <person name="Goolsby J.A."/>
            <person name="Tidwell J."/>
            <person name="Bellgard S.E."/>
            <person name="Bellgard M.I."/>
        </authorList>
    </citation>
    <scope>NUCLEOTIDE SEQUENCE</scope>
    <source>
        <tissue evidence="3">Shoot tissue taken approximately 20 cm above the soil surface</tissue>
    </source>
</reference>
<organism evidence="3">
    <name type="scientific">Arundo donax</name>
    <name type="common">Giant reed</name>
    <name type="synonym">Donax arundinaceus</name>
    <dbReference type="NCBI Taxonomy" id="35708"/>
    <lineage>
        <taxon>Eukaryota</taxon>
        <taxon>Viridiplantae</taxon>
        <taxon>Streptophyta</taxon>
        <taxon>Embryophyta</taxon>
        <taxon>Tracheophyta</taxon>
        <taxon>Spermatophyta</taxon>
        <taxon>Magnoliopsida</taxon>
        <taxon>Liliopsida</taxon>
        <taxon>Poales</taxon>
        <taxon>Poaceae</taxon>
        <taxon>PACMAD clade</taxon>
        <taxon>Arundinoideae</taxon>
        <taxon>Arundineae</taxon>
        <taxon>Arundo</taxon>
    </lineage>
</organism>
<evidence type="ECO:0000256" key="1">
    <source>
        <dbReference type="SAM" id="MobiDB-lite"/>
    </source>
</evidence>
<feature type="region of interest" description="Disordered" evidence="1">
    <location>
        <begin position="38"/>
        <end position="57"/>
    </location>
</feature>
<evidence type="ECO:0000256" key="2">
    <source>
        <dbReference type="SAM" id="SignalP"/>
    </source>
</evidence>
<sequence length="57" mass="6279">MTWSRGNRILRLLCIRLWSLLGLGMSEGGRRRRGWAIAGGSSVGGTAQPWGGREKRP</sequence>
<feature type="chain" id="PRO_5002044943" evidence="2">
    <location>
        <begin position="29"/>
        <end position="57"/>
    </location>
</feature>
<protein>
    <submittedName>
        <fullName evidence="3">Uncharacterized protein</fullName>
    </submittedName>
</protein>
<feature type="signal peptide" evidence="2">
    <location>
        <begin position="1"/>
        <end position="28"/>
    </location>
</feature>
<keyword evidence="2" id="KW-0732">Signal</keyword>
<accession>A0A0A9GIQ3</accession>